<reference evidence="1 2" key="1">
    <citation type="submission" date="2024-01" db="EMBL/GenBank/DDBJ databases">
        <title>The complete chloroplast genome sequence of Lithospermum erythrorhizon: insights into the phylogenetic relationship among Boraginaceae species and the maternal lineages of purple gromwells.</title>
        <authorList>
            <person name="Okada T."/>
            <person name="Watanabe K."/>
        </authorList>
    </citation>
    <scope>NUCLEOTIDE SEQUENCE [LARGE SCALE GENOMIC DNA]</scope>
</reference>
<comment type="caution">
    <text evidence="1">The sequence shown here is derived from an EMBL/GenBank/DDBJ whole genome shotgun (WGS) entry which is preliminary data.</text>
</comment>
<dbReference type="AlphaFoldDB" id="A0AAV3QW86"/>
<accession>A0AAV3QW86</accession>
<dbReference type="EMBL" id="BAABME010005691">
    <property type="protein sequence ID" value="GAA0166332.1"/>
    <property type="molecule type" value="Genomic_DNA"/>
</dbReference>
<evidence type="ECO:0000313" key="2">
    <source>
        <dbReference type="Proteomes" id="UP001454036"/>
    </source>
</evidence>
<dbReference type="Proteomes" id="UP001454036">
    <property type="component" value="Unassembled WGS sequence"/>
</dbReference>
<proteinExistence type="predicted"/>
<protein>
    <submittedName>
        <fullName evidence="1">Uncharacterized protein</fullName>
    </submittedName>
</protein>
<name>A0AAV3QW86_LITER</name>
<keyword evidence="2" id="KW-1185">Reference proteome</keyword>
<sequence length="69" mass="7447">MKSEPRDDGVSVMNEDCMMVRKDKRKSGGLLGWNEGGRICGGLVGRRMVEQIGGGVVGRREGGLVVTRL</sequence>
<gene>
    <name evidence="1" type="ORF">LIER_21509</name>
</gene>
<evidence type="ECO:0000313" key="1">
    <source>
        <dbReference type="EMBL" id="GAA0166332.1"/>
    </source>
</evidence>
<organism evidence="1 2">
    <name type="scientific">Lithospermum erythrorhizon</name>
    <name type="common">Purple gromwell</name>
    <name type="synonym">Lithospermum officinale var. erythrorhizon</name>
    <dbReference type="NCBI Taxonomy" id="34254"/>
    <lineage>
        <taxon>Eukaryota</taxon>
        <taxon>Viridiplantae</taxon>
        <taxon>Streptophyta</taxon>
        <taxon>Embryophyta</taxon>
        <taxon>Tracheophyta</taxon>
        <taxon>Spermatophyta</taxon>
        <taxon>Magnoliopsida</taxon>
        <taxon>eudicotyledons</taxon>
        <taxon>Gunneridae</taxon>
        <taxon>Pentapetalae</taxon>
        <taxon>asterids</taxon>
        <taxon>lamiids</taxon>
        <taxon>Boraginales</taxon>
        <taxon>Boraginaceae</taxon>
        <taxon>Boraginoideae</taxon>
        <taxon>Lithospermeae</taxon>
        <taxon>Lithospermum</taxon>
    </lineage>
</organism>